<keyword evidence="2" id="KW-1185">Reference proteome</keyword>
<comment type="caution">
    <text evidence="1">The sequence shown here is derived from an EMBL/GenBank/DDBJ whole genome shotgun (WGS) entry which is preliminary data.</text>
</comment>
<sequence length="121" mass="13830">MKKLFLLSLLPLLFLIGCSDKTLSWEGQSANWTATIKNEKSSELTNFTIKYIGEEKELTAISYQFAGQVITAKGLYDDKTYPTSFQIQSTSEKNMEHEESSVKLIIKWNNSNEEIVQLKKN</sequence>
<dbReference type="EMBL" id="MPVP01000474">
    <property type="protein sequence ID" value="OMD05139.1"/>
    <property type="molecule type" value="Genomic_DNA"/>
</dbReference>
<evidence type="ECO:0008006" key="3">
    <source>
        <dbReference type="Google" id="ProtNLM"/>
    </source>
</evidence>
<evidence type="ECO:0000313" key="1">
    <source>
        <dbReference type="EMBL" id="OMD05139.1"/>
    </source>
</evidence>
<dbReference type="PROSITE" id="PS51257">
    <property type="entry name" value="PROKAR_LIPOPROTEIN"/>
    <property type="match status" value="1"/>
</dbReference>
<evidence type="ECO:0000313" key="2">
    <source>
        <dbReference type="Proteomes" id="UP000187158"/>
    </source>
</evidence>
<reference evidence="1 2" key="1">
    <citation type="submission" date="2016-11" db="EMBL/GenBank/DDBJ databases">
        <title>Paenibacillus species isolates.</title>
        <authorList>
            <person name="Beno S.M."/>
        </authorList>
    </citation>
    <scope>NUCLEOTIDE SEQUENCE [LARGE SCALE GENOMIC DNA]</scope>
    <source>
        <strain evidence="1 2">FSL H7-0433</strain>
    </source>
</reference>
<gene>
    <name evidence="1" type="ORF">BSO21_31630</name>
</gene>
<dbReference type="Proteomes" id="UP000187158">
    <property type="component" value="Unassembled WGS sequence"/>
</dbReference>
<name>A0ABX3GDE9_9BACL</name>
<dbReference type="RefSeq" id="WP_076220718.1">
    <property type="nucleotide sequence ID" value="NZ_MPTG01000003.1"/>
</dbReference>
<accession>A0ABX3GDE9</accession>
<proteinExistence type="predicted"/>
<protein>
    <recommendedName>
        <fullName evidence="3">Lipoprotein</fullName>
    </recommendedName>
</protein>
<organism evidence="1 2">
    <name type="scientific">Paenibacillus odorifer</name>
    <dbReference type="NCBI Taxonomy" id="189426"/>
    <lineage>
        <taxon>Bacteria</taxon>
        <taxon>Bacillati</taxon>
        <taxon>Bacillota</taxon>
        <taxon>Bacilli</taxon>
        <taxon>Bacillales</taxon>
        <taxon>Paenibacillaceae</taxon>
        <taxon>Paenibacillus</taxon>
    </lineage>
</organism>